<evidence type="ECO:0000256" key="4">
    <source>
        <dbReference type="SAM" id="Phobius"/>
    </source>
</evidence>
<dbReference type="GO" id="GO:0051017">
    <property type="term" value="P:actin filament bundle assembly"/>
    <property type="evidence" value="ECO:0007669"/>
    <property type="project" value="TreeGrafter"/>
</dbReference>
<keyword evidence="4" id="KW-0472">Membrane</keyword>
<feature type="transmembrane region" description="Helical" evidence="4">
    <location>
        <begin position="353"/>
        <end position="373"/>
    </location>
</feature>
<feature type="transmembrane region" description="Helical" evidence="4">
    <location>
        <begin position="476"/>
        <end position="497"/>
    </location>
</feature>
<keyword evidence="4" id="KW-0812">Transmembrane</keyword>
<evidence type="ECO:0000256" key="3">
    <source>
        <dbReference type="SAM" id="Coils"/>
    </source>
</evidence>
<dbReference type="Pfam" id="PF12796">
    <property type="entry name" value="Ank_2"/>
    <property type="match status" value="1"/>
</dbReference>
<dbReference type="AlphaFoldDB" id="A0A9N8EJL1"/>
<dbReference type="GO" id="GO:0051015">
    <property type="term" value="F:actin filament binding"/>
    <property type="evidence" value="ECO:0007669"/>
    <property type="project" value="TreeGrafter"/>
</dbReference>
<dbReference type="PANTHER" id="PTHR24153">
    <property type="entry name" value="ESPIN"/>
    <property type="match status" value="1"/>
</dbReference>
<proteinExistence type="predicted"/>
<comment type="caution">
    <text evidence="5">The sequence shown here is derived from an EMBL/GenBank/DDBJ whole genome shotgun (WGS) entry which is preliminary data.</text>
</comment>
<dbReference type="PANTHER" id="PTHR24153:SF8">
    <property type="entry name" value="FORKED, ISOFORM F"/>
    <property type="match status" value="1"/>
</dbReference>
<keyword evidence="4" id="KW-1133">Transmembrane helix</keyword>
<dbReference type="InterPro" id="IPR002110">
    <property type="entry name" value="Ankyrin_rpt"/>
</dbReference>
<evidence type="ECO:0000256" key="2">
    <source>
        <dbReference type="ARBA" id="ARBA00023043"/>
    </source>
</evidence>
<sequence>MSSSALADEPSIAISLAHDASQLYTLCQKGNGSDVKRWEPVLDCISSYNIQAKDGKVEPPNRKARCTVDQALQYRDPASNNQTPLHLVCERGAPVEVVSGLLGLVSTKSDMETILSAQDSKGHTPLHLALSNICPSPEMIQLLLQNYPEAAFVKDTHGHLPVSCLGSNTTGSHGLEQLSKSGSNPQKAANKCFDVYMEQMSKFEHNNTNDMDLFQAVDKYPDWLRNHALLNQHVQDSLNRAVAQRFSTSIIFFDTFFLLSIIVTLQLVATRIIEQEENLETMATTYNWASVILLFATTYFAIRKLVHMFILMLLQGKLPEPGEYLNTLDHIAWTVLMVVLSVLLMSMDPTSNGGGLLTFLMTLASATAWIRLLRLMSHISIEQGLLLGGVLSMLPKIFAFMMVLAVFLLAFAQMLLISTTHSSDDSMVSVCFPNEQQQDREVSAFCTYSQALLRVYTMSVGEVDENDFEHSVLAKILYALFLMAVAIMLANVLAYLIGNEIIQHEHHELRFWWNRMDFVLSLDEIILCKHILNHQESDNMLRQQCRRLWSLFANKQLSALSGQFWGYAILRLLAVFVIGPLWFLIGFATAGWLWPPQFREYLFYARTGKSENTTATVTTSIVNNATQQQPSQEILSLRNEVVSLKGEVKTLEAKLDRLIEICSKGANK</sequence>
<dbReference type="InterPro" id="IPR036770">
    <property type="entry name" value="Ankyrin_rpt-contain_sf"/>
</dbReference>
<name>A0A9N8EJL1_9STRA</name>
<dbReference type="Gene3D" id="1.25.40.20">
    <property type="entry name" value="Ankyrin repeat-containing domain"/>
    <property type="match status" value="1"/>
</dbReference>
<feature type="transmembrane region" description="Helical" evidence="4">
    <location>
        <begin position="564"/>
        <end position="594"/>
    </location>
</feature>
<evidence type="ECO:0000313" key="5">
    <source>
        <dbReference type="EMBL" id="CAB9521319.1"/>
    </source>
</evidence>
<reference evidence="5" key="1">
    <citation type="submission" date="2020-06" db="EMBL/GenBank/DDBJ databases">
        <authorList>
            <consortium name="Plant Systems Biology data submission"/>
        </authorList>
    </citation>
    <scope>NUCLEOTIDE SEQUENCE</scope>
    <source>
        <strain evidence="5">D6</strain>
    </source>
</reference>
<dbReference type="SMART" id="SM00248">
    <property type="entry name" value="ANK"/>
    <property type="match status" value="2"/>
</dbReference>
<feature type="transmembrane region" description="Helical" evidence="4">
    <location>
        <begin position="385"/>
        <end position="417"/>
    </location>
</feature>
<protein>
    <submittedName>
        <fullName evidence="5">Ankyrin Repeat</fullName>
    </submittedName>
</protein>
<dbReference type="Proteomes" id="UP001153069">
    <property type="component" value="Unassembled WGS sequence"/>
</dbReference>
<evidence type="ECO:0000256" key="1">
    <source>
        <dbReference type="ARBA" id="ARBA00022737"/>
    </source>
</evidence>
<dbReference type="SUPFAM" id="SSF48403">
    <property type="entry name" value="Ankyrin repeat"/>
    <property type="match status" value="1"/>
</dbReference>
<keyword evidence="2" id="KW-0040">ANK repeat</keyword>
<accession>A0A9N8EJL1</accession>
<keyword evidence="6" id="KW-1185">Reference proteome</keyword>
<organism evidence="5 6">
    <name type="scientific">Seminavis robusta</name>
    <dbReference type="NCBI Taxonomy" id="568900"/>
    <lineage>
        <taxon>Eukaryota</taxon>
        <taxon>Sar</taxon>
        <taxon>Stramenopiles</taxon>
        <taxon>Ochrophyta</taxon>
        <taxon>Bacillariophyta</taxon>
        <taxon>Bacillariophyceae</taxon>
        <taxon>Bacillariophycidae</taxon>
        <taxon>Naviculales</taxon>
        <taxon>Naviculaceae</taxon>
        <taxon>Seminavis</taxon>
    </lineage>
</organism>
<keyword evidence="1" id="KW-0677">Repeat</keyword>
<feature type="transmembrane region" description="Helical" evidence="4">
    <location>
        <begin position="327"/>
        <end position="347"/>
    </location>
</feature>
<gene>
    <name evidence="5" type="ORF">SEMRO_1184_G250180.1</name>
</gene>
<evidence type="ECO:0000313" key="6">
    <source>
        <dbReference type="Proteomes" id="UP001153069"/>
    </source>
</evidence>
<feature type="coiled-coil region" evidence="3">
    <location>
        <begin position="634"/>
        <end position="661"/>
    </location>
</feature>
<feature type="transmembrane region" description="Helical" evidence="4">
    <location>
        <begin position="285"/>
        <end position="306"/>
    </location>
</feature>
<dbReference type="InterPro" id="IPR052420">
    <property type="entry name" value="Espin/Espin-like"/>
</dbReference>
<feature type="transmembrane region" description="Helical" evidence="4">
    <location>
        <begin position="250"/>
        <end position="273"/>
    </location>
</feature>
<dbReference type="EMBL" id="CAICTM010001182">
    <property type="protein sequence ID" value="CAB9521319.1"/>
    <property type="molecule type" value="Genomic_DNA"/>
</dbReference>
<dbReference type="GO" id="GO:0005737">
    <property type="term" value="C:cytoplasm"/>
    <property type="evidence" value="ECO:0007669"/>
    <property type="project" value="TreeGrafter"/>
</dbReference>
<keyword evidence="3" id="KW-0175">Coiled coil</keyword>